<reference evidence="2 3" key="1">
    <citation type="journal article" date="2017" name="Int. J. Syst. Evol. Microbiol.">
        <title>Mucilaginibacterpsychrotolerans sp. nov., isolated from peatlands.</title>
        <authorList>
            <person name="Deng Y."/>
            <person name="Shen L."/>
            <person name="Xu B."/>
            <person name="Liu Y."/>
            <person name="Gu Z."/>
            <person name="Liu H."/>
            <person name="Zhou Y."/>
        </authorList>
    </citation>
    <scope>NUCLEOTIDE SEQUENCE [LARGE SCALE GENOMIC DNA]</scope>
    <source>
        <strain evidence="2 3">NH7-4</strain>
    </source>
</reference>
<evidence type="ECO:0000313" key="2">
    <source>
        <dbReference type="EMBL" id="TFF39282.1"/>
    </source>
</evidence>
<dbReference type="OrthoDB" id="9806699at2"/>
<feature type="transmembrane region" description="Helical" evidence="1">
    <location>
        <begin position="57"/>
        <end position="75"/>
    </location>
</feature>
<organism evidence="2 3">
    <name type="scientific">Mucilaginibacter psychrotolerans</name>
    <dbReference type="NCBI Taxonomy" id="1524096"/>
    <lineage>
        <taxon>Bacteria</taxon>
        <taxon>Pseudomonadati</taxon>
        <taxon>Bacteroidota</taxon>
        <taxon>Sphingobacteriia</taxon>
        <taxon>Sphingobacteriales</taxon>
        <taxon>Sphingobacteriaceae</taxon>
        <taxon>Mucilaginibacter</taxon>
    </lineage>
</organism>
<evidence type="ECO:0000313" key="3">
    <source>
        <dbReference type="Proteomes" id="UP000297540"/>
    </source>
</evidence>
<evidence type="ECO:0000256" key="1">
    <source>
        <dbReference type="SAM" id="Phobius"/>
    </source>
</evidence>
<keyword evidence="3" id="KW-1185">Reference proteome</keyword>
<feature type="transmembrane region" description="Helical" evidence="1">
    <location>
        <begin position="7"/>
        <end position="26"/>
    </location>
</feature>
<dbReference type="RefSeq" id="WP_133227635.1">
    <property type="nucleotide sequence ID" value="NZ_SOZE01000004.1"/>
</dbReference>
<accession>A0A4Y8SK99</accession>
<dbReference type="AlphaFoldDB" id="A0A4Y8SK99"/>
<feature type="transmembrane region" description="Helical" evidence="1">
    <location>
        <begin position="108"/>
        <end position="126"/>
    </location>
</feature>
<feature type="transmembrane region" description="Helical" evidence="1">
    <location>
        <begin position="32"/>
        <end position="50"/>
    </location>
</feature>
<protein>
    <submittedName>
        <fullName evidence="2">Uncharacterized protein</fullName>
    </submittedName>
</protein>
<keyword evidence="1" id="KW-0472">Membrane</keyword>
<name>A0A4Y8SK99_9SPHI</name>
<proteinExistence type="predicted"/>
<dbReference type="Proteomes" id="UP000297540">
    <property type="component" value="Unassembled WGS sequence"/>
</dbReference>
<feature type="transmembrane region" description="Helical" evidence="1">
    <location>
        <begin position="157"/>
        <end position="175"/>
    </location>
</feature>
<feature type="transmembrane region" description="Helical" evidence="1">
    <location>
        <begin position="87"/>
        <end position="103"/>
    </location>
</feature>
<comment type="caution">
    <text evidence="2">The sequence shown here is derived from an EMBL/GenBank/DDBJ whole genome shotgun (WGS) entry which is preliminary data.</text>
</comment>
<gene>
    <name evidence="2" type="ORF">E2R66_06590</name>
</gene>
<dbReference type="EMBL" id="SOZE01000004">
    <property type="protein sequence ID" value="TFF39282.1"/>
    <property type="molecule type" value="Genomic_DNA"/>
</dbReference>
<keyword evidence="1" id="KW-1133">Transmembrane helix</keyword>
<keyword evidence="1" id="KW-0812">Transmembrane</keyword>
<dbReference type="Pfam" id="PF20221">
    <property type="entry name" value="DUF6580"/>
    <property type="match status" value="1"/>
</dbReference>
<sequence length="190" mass="21225">MSLQKINTRNTVLILMIIASVAMRLLTFKFQWLSNFTPLGAIALFGGAYFTDKWKAYAVVLVSIFLSNIPVNYFYTGKITLFSGSDIWMYGCFALMIFVGSLIKKVNVLNVALAGIASVLIHWLVMDLPWLYGTFYPHELAGYGTSLVAAIPFEMNMVYGDLLFGTILFGGFELAKSKYVVLQDKKQLAL</sequence>
<dbReference type="InterPro" id="IPR046487">
    <property type="entry name" value="DUF6580"/>
</dbReference>